<dbReference type="AlphaFoldDB" id="A0A2K8NBH6"/>
<evidence type="ECO:0008006" key="3">
    <source>
        <dbReference type="Google" id="ProtNLM"/>
    </source>
</evidence>
<proteinExistence type="predicted"/>
<accession>A0A2K8NBH6</accession>
<gene>
    <name evidence="1" type="ORF">CVV65_13485</name>
</gene>
<reference evidence="2" key="1">
    <citation type="submission" date="2017-11" db="EMBL/GenBank/DDBJ databases">
        <title>Complete Genome Sequence of Kyrpidia sp. Strain EA-1, a thermophilic, hydrogen-oxidizing Bacterium, isolated from the Azores.</title>
        <authorList>
            <person name="Reiner J.E."/>
            <person name="Lapp C.J."/>
            <person name="Bunk B."/>
            <person name="Gescher J."/>
        </authorList>
    </citation>
    <scope>NUCLEOTIDE SEQUENCE [LARGE SCALE GENOMIC DNA]</scope>
    <source>
        <strain evidence="2">EA-1</strain>
    </source>
</reference>
<keyword evidence="2" id="KW-1185">Reference proteome</keyword>
<dbReference type="KEGG" id="kyr:CVV65_13485"/>
<evidence type="ECO:0000313" key="2">
    <source>
        <dbReference type="Proteomes" id="UP000231932"/>
    </source>
</evidence>
<name>A0A2K8NBH6_9BACL</name>
<sequence length="247" mass="27824">MKAMTGTRWMEALYRPVSLFSLRTAQATSSGGKTLLVPTPYAVGMALVDAGYRIGGETAAKALFRMAATQRILLRPPEEAVVTNTFVKILKESRKDGLSDAPDKGPYGSSIAFREFCFFRGELRVALSVGDLAPKDVALLEDALWHVQYFGKRGSFFQPVDVRVVEELPEGYCVPADELSGDPSLFMTVQVLDEIGEGKNLDDLFDRLNSYSKSRAQLGKHRRFREYRLPYRLVQSSHHYSWYRRLV</sequence>
<dbReference type="Proteomes" id="UP000231932">
    <property type="component" value="Chromosome"/>
</dbReference>
<organism evidence="1 2">
    <name type="scientific">Kyrpidia spormannii</name>
    <dbReference type="NCBI Taxonomy" id="2055160"/>
    <lineage>
        <taxon>Bacteria</taxon>
        <taxon>Bacillati</taxon>
        <taxon>Bacillota</taxon>
        <taxon>Bacilli</taxon>
        <taxon>Bacillales</taxon>
        <taxon>Alicyclobacillaceae</taxon>
        <taxon>Kyrpidia</taxon>
    </lineage>
</organism>
<dbReference type="EMBL" id="CP024955">
    <property type="protein sequence ID" value="ATY85812.1"/>
    <property type="molecule type" value="Genomic_DNA"/>
</dbReference>
<evidence type="ECO:0000313" key="1">
    <source>
        <dbReference type="EMBL" id="ATY85812.1"/>
    </source>
</evidence>
<protein>
    <recommendedName>
        <fullName evidence="3">CRISPR-associated protein Cas5</fullName>
    </recommendedName>
</protein>